<keyword evidence="1" id="KW-0472">Membrane</keyword>
<keyword evidence="1" id="KW-0812">Transmembrane</keyword>
<evidence type="ECO:0000313" key="3">
    <source>
        <dbReference type="Proteomes" id="UP000276215"/>
    </source>
</evidence>
<proteinExistence type="predicted"/>
<evidence type="ECO:0000256" key="1">
    <source>
        <dbReference type="SAM" id="Phobius"/>
    </source>
</evidence>
<accession>A0A3N4K1T7</accession>
<protein>
    <submittedName>
        <fullName evidence="2">Uncharacterized protein</fullName>
    </submittedName>
</protein>
<feature type="transmembrane region" description="Helical" evidence="1">
    <location>
        <begin position="12"/>
        <end position="35"/>
    </location>
</feature>
<reference evidence="2 3" key="1">
    <citation type="journal article" date="2018" name="Nat. Ecol. Evol.">
        <title>Pezizomycetes genomes reveal the molecular basis of ectomycorrhizal truffle lifestyle.</title>
        <authorList>
            <person name="Murat C."/>
            <person name="Payen T."/>
            <person name="Noel B."/>
            <person name="Kuo A."/>
            <person name="Morin E."/>
            <person name="Chen J."/>
            <person name="Kohler A."/>
            <person name="Krizsan K."/>
            <person name="Balestrini R."/>
            <person name="Da Silva C."/>
            <person name="Montanini B."/>
            <person name="Hainaut M."/>
            <person name="Levati E."/>
            <person name="Barry K.W."/>
            <person name="Belfiori B."/>
            <person name="Cichocki N."/>
            <person name="Clum A."/>
            <person name="Dockter R.B."/>
            <person name="Fauchery L."/>
            <person name="Guy J."/>
            <person name="Iotti M."/>
            <person name="Le Tacon F."/>
            <person name="Lindquist E.A."/>
            <person name="Lipzen A."/>
            <person name="Malagnac F."/>
            <person name="Mello A."/>
            <person name="Molinier V."/>
            <person name="Miyauchi S."/>
            <person name="Poulain J."/>
            <person name="Riccioni C."/>
            <person name="Rubini A."/>
            <person name="Sitrit Y."/>
            <person name="Splivallo R."/>
            <person name="Traeger S."/>
            <person name="Wang M."/>
            <person name="Zifcakova L."/>
            <person name="Wipf D."/>
            <person name="Zambonelli A."/>
            <person name="Paolocci F."/>
            <person name="Nowrousian M."/>
            <person name="Ottonello S."/>
            <person name="Baldrian P."/>
            <person name="Spatafora J.W."/>
            <person name="Henrissat B."/>
            <person name="Nagy L.G."/>
            <person name="Aury J.M."/>
            <person name="Wincker P."/>
            <person name="Grigoriev I.V."/>
            <person name="Bonfante P."/>
            <person name="Martin F.M."/>
        </authorList>
    </citation>
    <scope>NUCLEOTIDE SEQUENCE [LARGE SCALE GENOMIC DNA]</scope>
    <source>
        <strain evidence="2 3">120613-1</strain>
    </source>
</reference>
<dbReference type="Proteomes" id="UP000276215">
    <property type="component" value="Unassembled WGS sequence"/>
</dbReference>
<sequence>MVTVLCAGNIVTILLESLIFLLFAFLFFSCLLISFSHGERISPISLRSFTSYPGSLLEGNGCGSRIFTFCFSFSYLFFFF</sequence>
<gene>
    <name evidence="2" type="ORF">L873DRAFT_1272256</name>
</gene>
<keyword evidence="3" id="KW-1185">Reference proteome</keyword>
<evidence type="ECO:0000313" key="2">
    <source>
        <dbReference type="EMBL" id="RPB04576.1"/>
    </source>
</evidence>
<organism evidence="2 3">
    <name type="scientific">Choiromyces venosus 120613-1</name>
    <dbReference type="NCBI Taxonomy" id="1336337"/>
    <lineage>
        <taxon>Eukaryota</taxon>
        <taxon>Fungi</taxon>
        <taxon>Dikarya</taxon>
        <taxon>Ascomycota</taxon>
        <taxon>Pezizomycotina</taxon>
        <taxon>Pezizomycetes</taxon>
        <taxon>Pezizales</taxon>
        <taxon>Tuberaceae</taxon>
        <taxon>Choiromyces</taxon>
    </lineage>
</organism>
<dbReference type="AlphaFoldDB" id="A0A3N4K1T7"/>
<name>A0A3N4K1T7_9PEZI</name>
<dbReference type="EMBL" id="ML120357">
    <property type="protein sequence ID" value="RPB04576.1"/>
    <property type="molecule type" value="Genomic_DNA"/>
</dbReference>
<keyword evidence="1" id="KW-1133">Transmembrane helix</keyword>